<comment type="caution">
    <text evidence="3">The sequence shown here is derived from an EMBL/GenBank/DDBJ whole genome shotgun (WGS) entry which is preliminary data.</text>
</comment>
<comment type="similarity">
    <text evidence="1">Belongs to the asp23 family.</text>
</comment>
<proteinExistence type="inferred from homology"/>
<evidence type="ECO:0000256" key="1">
    <source>
        <dbReference type="ARBA" id="ARBA00005721"/>
    </source>
</evidence>
<organism evidence="3 4">
    <name type="scientific">Sphaerisporangium rhizosphaerae</name>
    <dbReference type="NCBI Taxonomy" id="2269375"/>
    <lineage>
        <taxon>Bacteria</taxon>
        <taxon>Bacillati</taxon>
        <taxon>Actinomycetota</taxon>
        <taxon>Actinomycetes</taxon>
        <taxon>Streptosporangiales</taxon>
        <taxon>Streptosporangiaceae</taxon>
        <taxon>Sphaerisporangium</taxon>
    </lineage>
</organism>
<reference evidence="4" key="1">
    <citation type="journal article" date="2019" name="Int. J. Syst. Evol. Microbiol.">
        <title>The Global Catalogue of Microorganisms (GCM) 10K type strain sequencing project: providing services to taxonomists for standard genome sequencing and annotation.</title>
        <authorList>
            <consortium name="The Broad Institute Genomics Platform"/>
            <consortium name="The Broad Institute Genome Sequencing Center for Infectious Disease"/>
            <person name="Wu L."/>
            <person name="Ma J."/>
        </authorList>
    </citation>
    <scope>NUCLEOTIDE SEQUENCE [LARGE SCALE GENOMIC DNA]</scope>
    <source>
        <strain evidence="4">CECT 7649</strain>
    </source>
</reference>
<dbReference type="Pfam" id="PF03780">
    <property type="entry name" value="Asp23"/>
    <property type="match status" value="1"/>
</dbReference>
<evidence type="ECO:0000313" key="3">
    <source>
        <dbReference type="EMBL" id="MFC7381175.1"/>
    </source>
</evidence>
<protein>
    <submittedName>
        <fullName evidence="3">Asp23/Gls24 family envelope stress response protein</fullName>
    </submittedName>
</protein>
<gene>
    <name evidence="3" type="ORF">ACFQSB_03080</name>
</gene>
<feature type="region of interest" description="Disordered" evidence="2">
    <location>
        <begin position="1"/>
        <end position="54"/>
    </location>
</feature>
<name>A0ABW2NYF0_9ACTN</name>
<keyword evidence="4" id="KW-1185">Reference proteome</keyword>
<feature type="compositionally biased region" description="Low complexity" evidence="2">
    <location>
        <begin position="14"/>
        <end position="47"/>
    </location>
</feature>
<evidence type="ECO:0000313" key="4">
    <source>
        <dbReference type="Proteomes" id="UP001596496"/>
    </source>
</evidence>
<sequence>MNTGPGRPSPAQDPMAPGGAGTAAPPAEGRSAAGASTGPASAGAVASPEGRGHTGITDRVLERVAACAVREVEQVGGAAPRMLGVPLGRDAGRADPRVSGHVEGRMAIVRVTLSVAYPAPIRQVVHRVREHVVSRVRELTGLEARQVDIDVTRLIHPDEPGRRVR</sequence>
<accession>A0ABW2NYF0</accession>
<dbReference type="EMBL" id="JBHTCG010000002">
    <property type="protein sequence ID" value="MFC7381175.1"/>
    <property type="molecule type" value="Genomic_DNA"/>
</dbReference>
<evidence type="ECO:0000256" key="2">
    <source>
        <dbReference type="SAM" id="MobiDB-lite"/>
    </source>
</evidence>
<dbReference type="InterPro" id="IPR005531">
    <property type="entry name" value="Asp23"/>
</dbReference>
<dbReference type="Proteomes" id="UP001596496">
    <property type="component" value="Unassembled WGS sequence"/>
</dbReference>
<dbReference type="RefSeq" id="WP_380824114.1">
    <property type="nucleotide sequence ID" value="NZ_JBHTCG010000002.1"/>
</dbReference>